<feature type="region of interest" description="Disordered" evidence="1">
    <location>
        <begin position="1"/>
        <end position="21"/>
    </location>
</feature>
<evidence type="ECO:0000313" key="2">
    <source>
        <dbReference type="EMBL" id="ESO96298.1"/>
    </source>
</evidence>
<feature type="compositionally biased region" description="Basic and acidic residues" evidence="1">
    <location>
        <begin position="12"/>
        <end position="21"/>
    </location>
</feature>
<dbReference type="EMBL" id="KB201498">
    <property type="protein sequence ID" value="ESO96298.1"/>
    <property type="molecule type" value="Genomic_DNA"/>
</dbReference>
<protein>
    <submittedName>
        <fullName evidence="2">Uncharacterized protein</fullName>
    </submittedName>
</protein>
<gene>
    <name evidence="2" type="ORF">LOTGIDRAFT_239351</name>
</gene>
<dbReference type="CTD" id="20251037"/>
<accession>V3ZXM3</accession>
<dbReference type="GeneID" id="20251037"/>
<reference evidence="2 3" key="1">
    <citation type="journal article" date="2013" name="Nature">
        <title>Insights into bilaterian evolution from three spiralian genomes.</title>
        <authorList>
            <person name="Simakov O."/>
            <person name="Marletaz F."/>
            <person name="Cho S.J."/>
            <person name="Edsinger-Gonzales E."/>
            <person name="Havlak P."/>
            <person name="Hellsten U."/>
            <person name="Kuo D.H."/>
            <person name="Larsson T."/>
            <person name="Lv J."/>
            <person name="Arendt D."/>
            <person name="Savage R."/>
            <person name="Osoegawa K."/>
            <person name="de Jong P."/>
            <person name="Grimwood J."/>
            <person name="Chapman J.A."/>
            <person name="Shapiro H."/>
            <person name="Aerts A."/>
            <person name="Otillar R.P."/>
            <person name="Terry A.Y."/>
            <person name="Boore J.L."/>
            <person name="Grigoriev I.V."/>
            <person name="Lindberg D.R."/>
            <person name="Seaver E.C."/>
            <person name="Weisblat D.A."/>
            <person name="Putnam N.H."/>
            <person name="Rokhsar D.S."/>
        </authorList>
    </citation>
    <scope>NUCLEOTIDE SEQUENCE [LARGE SCALE GENOMIC DNA]</scope>
</reference>
<sequence>MDYSAYPAGKNEMFDKDNSDKDDLDELVIDSDYSDDDDIMGGVKINVDRKKRSLAHSPMDTSERNGFISSAEAFEKIVEDPNSGV</sequence>
<organism evidence="2 3">
    <name type="scientific">Lottia gigantea</name>
    <name type="common">Giant owl limpet</name>
    <dbReference type="NCBI Taxonomy" id="225164"/>
    <lineage>
        <taxon>Eukaryota</taxon>
        <taxon>Metazoa</taxon>
        <taxon>Spiralia</taxon>
        <taxon>Lophotrochozoa</taxon>
        <taxon>Mollusca</taxon>
        <taxon>Gastropoda</taxon>
        <taxon>Patellogastropoda</taxon>
        <taxon>Lottioidea</taxon>
        <taxon>Lottiidae</taxon>
        <taxon>Lottia</taxon>
    </lineage>
</organism>
<keyword evidence="3" id="KW-1185">Reference proteome</keyword>
<proteinExistence type="predicted"/>
<dbReference type="Proteomes" id="UP000030746">
    <property type="component" value="Unassembled WGS sequence"/>
</dbReference>
<name>V3ZXM3_LOTGI</name>
<evidence type="ECO:0000256" key="1">
    <source>
        <dbReference type="SAM" id="MobiDB-lite"/>
    </source>
</evidence>
<dbReference type="RefSeq" id="XP_009053034.1">
    <property type="nucleotide sequence ID" value="XM_009054786.1"/>
</dbReference>
<dbReference type="KEGG" id="lgi:LOTGIDRAFT_239351"/>
<dbReference type="AlphaFoldDB" id="V3ZXM3"/>
<evidence type="ECO:0000313" key="3">
    <source>
        <dbReference type="Proteomes" id="UP000030746"/>
    </source>
</evidence>
<dbReference type="HOGENOM" id="CLU_2515211_0_0_1"/>